<proteinExistence type="inferred from homology"/>
<evidence type="ECO:0000256" key="4">
    <source>
        <dbReference type="ARBA" id="ARBA00022475"/>
    </source>
</evidence>
<evidence type="ECO:0000256" key="10">
    <source>
        <dbReference type="ARBA" id="ARBA00023136"/>
    </source>
</evidence>
<dbReference type="InterPro" id="IPR042106">
    <property type="entry name" value="Nuo/plastoQ_OxRdtase_6_NuoJ"/>
</dbReference>
<dbReference type="NCBIfam" id="NF005162">
    <property type="entry name" value="PRK06638.1-1"/>
    <property type="match status" value="1"/>
</dbReference>
<dbReference type="AlphaFoldDB" id="A0A2D2LTI4"/>
<evidence type="ECO:0000256" key="9">
    <source>
        <dbReference type="ARBA" id="ARBA00023027"/>
    </source>
</evidence>
<evidence type="ECO:0000313" key="15">
    <source>
        <dbReference type="Proteomes" id="UP000229340"/>
    </source>
</evidence>
<feature type="transmembrane region" description="Helical" evidence="13">
    <location>
        <begin position="30"/>
        <end position="50"/>
    </location>
</feature>
<name>A0A2D2LTI4_FAUOS</name>
<evidence type="ECO:0000256" key="6">
    <source>
        <dbReference type="ARBA" id="ARBA00022719"/>
    </source>
</evidence>
<keyword evidence="10 13" id="KW-0472">Membrane</keyword>
<dbReference type="PANTHER" id="PTHR33269">
    <property type="entry name" value="NADH-UBIQUINONE OXIDOREDUCTASE CHAIN 6"/>
    <property type="match status" value="1"/>
</dbReference>
<dbReference type="Pfam" id="PF00499">
    <property type="entry name" value="Oxidored_q3"/>
    <property type="match status" value="1"/>
</dbReference>
<evidence type="ECO:0000256" key="2">
    <source>
        <dbReference type="ARBA" id="ARBA00005698"/>
    </source>
</evidence>
<dbReference type="FunFam" id="1.20.120.1200:FF:000001">
    <property type="entry name" value="NADH-quinone oxidoreductase subunit J"/>
    <property type="match status" value="1"/>
</dbReference>
<evidence type="ECO:0000313" key="14">
    <source>
        <dbReference type="EMBL" id="ATR78339.1"/>
    </source>
</evidence>
<feature type="transmembrane region" description="Helical" evidence="13">
    <location>
        <begin position="57"/>
        <end position="77"/>
    </location>
</feature>
<evidence type="ECO:0000256" key="1">
    <source>
        <dbReference type="ARBA" id="ARBA00004651"/>
    </source>
</evidence>
<comment type="subunit">
    <text evidence="11">Composed of 13 different subunits. Subunits NuoA, H, J, K, L, M, N constitute the membrane sector of the complex.</text>
</comment>
<protein>
    <recommendedName>
        <fullName evidence="3 13">NADH-quinone oxidoreductase subunit J</fullName>
        <ecNumber evidence="13">7.1.1.-</ecNumber>
    </recommendedName>
</protein>
<evidence type="ECO:0000256" key="12">
    <source>
        <dbReference type="ARBA" id="ARBA00047712"/>
    </source>
</evidence>
<sequence length="214" mass="22833">MISGATIGFYLLAIVAILASLRVITRTNPVHALLNMIVTLLALSGIFFALGAPFAGALEIIVYAGAIMVLFVFVVMMLNLGTQSTLEEESWLSSSAWAVPAGLAFIVGLTLFSLIGMKYGSEGMMPAFIGVEPVTPKMIGAKLFTEYLLLVEIAGFLLLAGLVAAYHLAKSALDDENESHNSELGNTIQPALTNFIDKEPSQPAVLREVQEEKA</sequence>
<keyword evidence="4 13" id="KW-1003">Cell membrane</keyword>
<comment type="similarity">
    <text evidence="2 13">Belongs to the complex I subunit 6 family.</text>
</comment>
<feature type="transmembrane region" description="Helical" evidence="13">
    <location>
        <begin position="97"/>
        <end position="115"/>
    </location>
</feature>
<keyword evidence="8 13" id="KW-1133">Transmembrane helix</keyword>
<feature type="transmembrane region" description="Helical" evidence="13">
    <location>
        <begin position="147"/>
        <end position="169"/>
    </location>
</feature>
<evidence type="ECO:0000256" key="11">
    <source>
        <dbReference type="ARBA" id="ARBA00025811"/>
    </source>
</evidence>
<comment type="function">
    <text evidence="13">NDH-1 shuttles electrons from NADH, via FMN and iron-sulfur (Fe-S) centers, to quinones in the respiratory chain. Couples the redox reaction to proton translocation (for every two electrons transferred, four hydrogen ions are translocated across the cytoplasmic membrane), and thus conserves the redox energy in a proton gradient.</text>
</comment>
<evidence type="ECO:0000256" key="5">
    <source>
        <dbReference type="ARBA" id="ARBA00022692"/>
    </source>
</evidence>
<comment type="catalytic activity">
    <reaction evidence="12 13">
        <text>a quinone + NADH + 5 H(+)(in) = a quinol + NAD(+) + 4 H(+)(out)</text>
        <dbReference type="Rhea" id="RHEA:57888"/>
        <dbReference type="ChEBI" id="CHEBI:15378"/>
        <dbReference type="ChEBI" id="CHEBI:24646"/>
        <dbReference type="ChEBI" id="CHEBI:57540"/>
        <dbReference type="ChEBI" id="CHEBI:57945"/>
        <dbReference type="ChEBI" id="CHEBI:132124"/>
    </reaction>
</comment>
<dbReference type="InterPro" id="IPR001457">
    <property type="entry name" value="NADH_UbQ/plastoQ_OxRdtase_su6"/>
</dbReference>
<gene>
    <name evidence="14" type="ORF">NP7_03130</name>
</gene>
<evidence type="ECO:0000256" key="8">
    <source>
        <dbReference type="ARBA" id="ARBA00022989"/>
    </source>
</evidence>
<keyword evidence="6 13" id="KW-0874">Quinone</keyword>
<keyword evidence="5 13" id="KW-0812">Transmembrane</keyword>
<evidence type="ECO:0000256" key="7">
    <source>
        <dbReference type="ARBA" id="ARBA00022967"/>
    </source>
</evidence>
<keyword evidence="9 13" id="KW-0520">NAD</keyword>
<evidence type="ECO:0000256" key="13">
    <source>
        <dbReference type="RuleBase" id="RU004429"/>
    </source>
</evidence>
<evidence type="ECO:0000256" key="3">
    <source>
        <dbReference type="ARBA" id="ARBA00019907"/>
    </source>
</evidence>
<keyword evidence="7" id="KW-1278">Translocase</keyword>
<dbReference type="GO" id="GO:0048038">
    <property type="term" value="F:quinone binding"/>
    <property type="evidence" value="ECO:0007669"/>
    <property type="project" value="UniProtKB-UniRule"/>
</dbReference>
<feature type="transmembrane region" description="Helical" evidence="13">
    <location>
        <begin position="7"/>
        <end position="24"/>
    </location>
</feature>
<dbReference type="RefSeq" id="WP_100269661.1">
    <property type="nucleotide sequence ID" value="NZ_CP024443.1"/>
</dbReference>
<accession>A0A2D2LTI4</accession>
<dbReference type="STRING" id="34062.AXE82_09995"/>
<dbReference type="PANTHER" id="PTHR33269:SF17">
    <property type="entry name" value="NADH-UBIQUINONE OXIDOREDUCTASE CHAIN 6"/>
    <property type="match status" value="1"/>
</dbReference>
<organism evidence="14 15">
    <name type="scientific">Faucicola osloensis</name>
    <name type="common">Moraxella osloensis</name>
    <dbReference type="NCBI Taxonomy" id="34062"/>
    <lineage>
        <taxon>Bacteria</taxon>
        <taxon>Pseudomonadati</taxon>
        <taxon>Pseudomonadota</taxon>
        <taxon>Gammaproteobacteria</taxon>
        <taxon>Moraxellales</taxon>
        <taxon>Moraxellaceae</taxon>
        <taxon>Faucicola</taxon>
    </lineage>
</organism>
<dbReference type="GO" id="GO:0005886">
    <property type="term" value="C:plasma membrane"/>
    <property type="evidence" value="ECO:0007669"/>
    <property type="project" value="UniProtKB-SubCell"/>
</dbReference>
<reference evidence="15" key="1">
    <citation type="submission" date="2017-11" db="EMBL/GenBank/DDBJ databases">
        <title>Complete genome sequence of Moraxella osloensis NP7 isolated from human skin.</title>
        <authorList>
            <person name="Lee K."/>
            <person name="Lim J.Y."/>
            <person name="Hwang I."/>
        </authorList>
    </citation>
    <scope>NUCLEOTIDE SEQUENCE [LARGE SCALE GENOMIC DNA]</scope>
    <source>
        <strain evidence="15">NP7</strain>
    </source>
</reference>
<dbReference type="Proteomes" id="UP000229340">
    <property type="component" value="Chromosome"/>
</dbReference>
<dbReference type="EMBL" id="CP024443">
    <property type="protein sequence ID" value="ATR78339.1"/>
    <property type="molecule type" value="Genomic_DNA"/>
</dbReference>
<dbReference type="EC" id="7.1.1.-" evidence="13"/>
<dbReference type="GO" id="GO:0008137">
    <property type="term" value="F:NADH dehydrogenase (ubiquinone) activity"/>
    <property type="evidence" value="ECO:0007669"/>
    <property type="project" value="UniProtKB-UniRule"/>
</dbReference>
<comment type="subcellular location">
    <subcellularLocation>
        <location evidence="1 13">Cell membrane</location>
        <topology evidence="1 13">Multi-pass membrane protein</topology>
    </subcellularLocation>
</comment>
<dbReference type="Gene3D" id="1.20.120.1200">
    <property type="entry name" value="NADH-ubiquinone/plastoquinone oxidoreductase chain 6, subunit NuoJ"/>
    <property type="match status" value="1"/>
</dbReference>